<proteinExistence type="predicted"/>
<evidence type="ECO:0000313" key="1">
    <source>
        <dbReference type="EMBL" id="GAL33649.1"/>
    </source>
</evidence>
<reference evidence="1 2" key="2">
    <citation type="submission" date="2014-09" db="EMBL/GenBank/DDBJ databases">
        <authorList>
            <consortium name="NBRP consortium"/>
            <person name="Sawabe T."/>
            <person name="Meirelles P."/>
            <person name="Nakanishi M."/>
            <person name="Sayaka M."/>
            <person name="Hattori M."/>
            <person name="Ohkuma M."/>
        </authorList>
    </citation>
    <scope>NUCLEOTIDE SEQUENCE [LARGE SCALE GENOMIC DNA]</scope>
    <source>
        <strain evidence="1 2">JCM 19240</strain>
    </source>
</reference>
<dbReference type="EMBL" id="BBMT01000003">
    <property type="protein sequence ID" value="GAL33649.1"/>
    <property type="molecule type" value="Genomic_DNA"/>
</dbReference>
<accession>A0A090T4G7</accession>
<keyword evidence="2" id="KW-1185">Reference proteome</keyword>
<reference evidence="1 2" key="1">
    <citation type="submission" date="2014-09" db="EMBL/GenBank/DDBJ databases">
        <title>Vibrio maritimus JCM 19240. (C210) whole genome shotgun sequence.</title>
        <authorList>
            <person name="Sawabe T."/>
            <person name="Meirelles P."/>
            <person name="Nakanishi M."/>
            <person name="Sayaka M."/>
            <person name="Hattori M."/>
            <person name="Ohkuma M."/>
        </authorList>
    </citation>
    <scope>NUCLEOTIDE SEQUENCE [LARGE SCALE GENOMIC DNA]</scope>
    <source>
        <strain evidence="1 2">JCM 19240</strain>
    </source>
</reference>
<dbReference type="Proteomes" id="UP000029224">
    <property type="component" value="Unassembled WGS sequence"/>
</dbReference>
<sequence>MIRTSSKKLGWKCELDFKTWSMKLNCRYFDSASVETV</sequence>
<name>A0A090T4G7_9VIBR</name>
<dbReference type="AlphaFoldDB" id="A0A090T4G7"/>
<organism evidence="1 2">
    <name type="scientific">Vibrio maritimus</name>
    <dbReference type="NCBI Taxonomy" id="990268"/>
    <lineage>
        <taxon>Bacteria</taxon>
        <taxon>Pseudomonadati</taxon>
        <taxon>Pseudomonadota</taxon>
        <taxon>Gammaproteobacteria</taxon>
        <taxon>Vibrionales</taxon>
        <taxon>Vibrionaceae</taxon>
        <taxon>Vibrio</taxon>
    </lineage>
</organism>
<evidence type="ECO:0000313" key="2">
    <source>
        <dbReference type="Proteomes" id="UP000029224"/>
    </source>
</evidence>
<comment type="caution">
    <text evidence="1">The sequence shown here is derived from an EMBL/GenBank/DDBJ whole genome shotgun (WGS) entry which is preliminary data.</text>
</comment>
<protein>
    <submittedName>
        <fullName evidence="1">Uncharacterized protein</fullName>
    </submittedName>
</protein>
<gene>
    <name evidence="1" type="ORF">JCM19240_2345</name>
</gene>